<proteinExistence type="predicted"/>
<dbReference type="Proteomes" id="UP000887575">
    <property type="component" value="Unassembled WGS sequence"/>
</dbReference>
<accession>A0AAF3J4D2</accession>
<evidence type="ECO:0000256" key="1">
    <source>
        <dbReference type="SAM" id="Phobius"/>
    </source>
</evidence>
<sequence>MFWLIWHDLLVVLLITVVLSGIYIPIYAIYKTSWTIGVYSFLLDAPTLPDVDYDFVEQSSFVLSSMSDWSYASSIPTTILAAFFAATNDQLTLPIRLLATAENLTKLAYSVTWLLSRACVISLANLQCSQEVYSAFMNLYDFSAFFDLTSVAQYCQMLISLSQSQSSSISSPELTISIH</sequence>
<protein>
    <submittedName>
        <fullName evidence="3">Uncharacterized protein</fullName>
    </submittedName>
</protein>
<dbReference type="WBParaSite" id="MBELARI_LOCUS15413">
    <property type="protein sequence ID" value="MBELARI_LOCUS15413"/>
    <property type="gene ID" value="MBELARI_LOCUS15413"/>
</dbReference>
<keyword evidence="2" id="KW-1185">Reference proteome</keyword>
<keyword evidence="1" id="KW-0812">Transmembrane</keyword>
<reference evidence="3" key="1">
    <citation type="submission" date="2024-02" db="UniProtKB">
        <authorList>
            <consortium name="WormBaseParasite"/>
        </authorList>
    </citation>
    <scope>IDENTIFICATION</scope>
</reference>
<keyword evidence="1" id="KW-0472">Membrane</keyword>
<keyword evidence="1" id="KW-1133">Transmembrane helix</keyword>
<dbReference type="AlphaFoldDB" id="A0AAF3J4D2"/>
<evidence type="ECO:0000313" key="2">
    <source>
        <dbReference type="Proteomes" id="UP000887575"/>
    </source>
</evidence>
<name>A0AAF3J4D2_9BILA</name>
<feature type="transmembrane region" description="Helical" evidence="1">
    <location>
        <begin position="9"/>
        <end position="30"/>
    </location>
</feature>
<evidence type="ECO:0000313" key="3">
    <source>
        <dbReference type="WBParaSite" id="MBELARI_LOCUS15413"/>
    </source>
</evidence>
<organism evidence="2 3">
    <name type="scientific">Mesorhabditis belari</name>
    <dbReference type="NCBI Taxonomy" id="2138241"/>
    <lineage>
        <taxon>Eukaryota</taxon>
        <taxon>Metazoa</taxon>
        <taxon>Ecdysozoa</taxon>
        <taxon>Nematoda</taxon>
        <taxon>Chromadorea</taxon>
        <taxon>Rhabditida</taxon>
        <taxon>Rhabditina</taxon>
        <taxon>Rhabditomorpha</taxon>
        <taxon>Rhabditoidea</taxon>
        <taxon>Rhabditidae</taxon>
        <taxon>Mesorhabditinae</taxon>
        <taxon>Mesorhabditis</taxon>
    </lineage>
</organism>